<dbReference type="NCBIfam" id="NF041260">
    <property type="entry name" value="actino_IHF"/>
    <property type="match status" value="1"/>
</dbReference>
<dbReference type="GO" id="GO:0003676">
    <property type="term" value="F:nucleic acid binding"/>
    <property type="evidence" value="ECO:0007669"/>
    <property type="project" value="InterPro"/>
</dbReference>
<dbReference type="KEGG" id="nsr:NS506_04115"/>
<dbReference type="InterPro" id="IPR047806">
    <property type="entry name" value="IHF_actinobact"/>
</dbReference>
<keyword evidence="2" id="KW-0418">Kinase</keyword>
<dbReference type="RefSeq" id="WP_033086940.1">
    <property type="nucleotide sequence ID" value="NZ_AP017900.1"/>
</dbReference>
<organism evidence="2 5">
    <name type="scientific">Nocardia seriolae</name>
    <dbReference type="NCBI Taxonomy" id="37332"/>
    <lineage>
        <taxon>Bacteria</taxon>
        <taxon>Bacillati</taxon>
        <taxon>Actinomycetota</taxon>
        <taxon>Actinomycetes</taxon>
        <taxon>Mycobacteriales</taxon>
        <taxon>Nocardiaceae</taxon>
        <taxon>Nocardia</taxon>
    </lineage>
</organism>
<dbReference type="Pfam" id="PF22525">
    <property type="entry name" value="H2TH_5"/>
    <property type="match status" value="1"/>
</dbReference>
<reference evidence="3 4" key="2">
    <citation type="journal article" date="2016" name="Genome Announc.">
        <title>Draft Genome Sequence of Erythromycin- and Oxytetracycline-Sensitive Nocardia seriolae Strain U-1 (NBRC 110359).</title>
        <authorList>
            <person name="Imajoh M."/>
            <person name="Sukeda M."/>
            <person name="Shimizu M."/>
            <person name="Yamane J."/>
            <person name="Ohnishi K."/>
            <person name="Oshima S."/>
        </authorList>
    </citation>
    <scope>NUCLEOTIDE SEQUENCE [LARGE SCALE GENOMIC DNA]</scope>
    <source>
        <strain evidence="3 4">U-1</strain>
    </source>
</reference>
<gene>
    <name evidence="2" type="ORF">NS506_04115</name>
    <name evidence="3" type="ORF">NSK11_contig00027-0013</name>
</gene>
<reference evidence="2 5" key="3">
    <citation type="submission" date="2016-10" db="EMBL/GenBank/DDBJ databases">
        <title>Genome sequence of Nocardia seriolae strain EM150506, isolated from Anguila japonica.</title>
        <authorList>
            <person name="Han H.-J."/>
        </authorList>
    </citation>
    <scope>NUCLEOTIDE SEQUENCE [LARGE SCALE GENOMIC DNA]</scope>
    <source>
        <strain evidence="2 5">EM150506</strain>
    </source>
</reference>
<proteinExistence type="predicted"/>
<keyword evidence="4" id="KW-1185">Reference proteome</keyword>
<dbReference type="OrthoDB" id="3197442at2"/>
<dbReference type="GO" id="GO:0004385">
    <property type="term" value="F:GMP kinase activity"/>
    <property type="evidence" value="ECO:0007669"/>
    <property type="project" value="UniProtKB-EC"/>
</dbReference>
<dbReference type="SUPFAM" id="SSF46946">
    <property type="entry name" value="S13-like H2TH domain"/>
    <property type="match status" value="1"/>
</dbReference>
<dbReference type="EC" id="2.7.4.8" evidence="2"/>
<dbReference type="InterPro" id="IPR055201">
    <property type="entry name" value="IHF-like_H2TH"/>
</dbReference>
<sequence length="107" mass="11739">MALPQLTDEQRAAALEKAAAARRARAELKERLKRGGTDLKTVLADAEKDEVLGKMKVSALLEALPKVGKVKAAEIMSELEIAPTRRLRGLGDRQRKALLARFDFSAE</sequence>
<reference evidence="4" key="1">
    <citation type="submission" date="2015-07" db="EMBL/GenBank/DDBJ databases">
        <title>Nocardia seriolae U-1 whole genome shotgun sequence.</title>
        <authorList>
            <person name="Imajoh M."/>
            <person name="Fukumoto Y."/>
            <person name="Sukeda M."/>
            <person name="Yamane J."/>
            <person name="Yamasaki K."/>
            <person name="Shimizu M."/>
            <person name="Ohnishi K."/>
            <person name="Oshima S."/>
        </authorList>
    </citation>
    <scope>NUCLEOTIDE SEQUENCE [LARGE SCALE GENOMIC DNA]</scope>
    <source>
        <strain evidence="4">U-1</strain>
    </source>
</reference>
<evidence type="ECO:0000313" key="2">
    <source>
        <dbReference type="EMBL" id="APA98163.1"/>
    </source>
</evidence>
<name>A0A0B8ND77_9NOCA</name>
<dbReference type="Proteomes" id="UP000037179">
    <property type="component" value="Unassembled WGS sequence"/>
</dbReference>
<dbReference type="InterPro" id="IPR010979">
    <property type="entry name" value="Ribosomal_uS13-like_H2TH"/>
</dbReference>
<evidence type="ECO:0000313" key="3">
    <source>
        <dbReference type="EMBL" id="GAP28059.1"/>
    </source>
</evidence>
<dbReference type="Gene3D" id="1.10.8.50">
    <property type="match status" value="1"/>
</dbReference>
<evidence type="ECO:0000259" key="1">
    <source>
        <dbReference type="Pfam" id="PF22525"/>
    </source>
</evidence>
<keyword evidence="2" id="KW-0808">Transferase</keyword>
<evidence type="ECO:0000313" key="5">
    <source>
        <dbReference type="Proteomes" id="UP000180166"/>
    </source>
</evidence>
<dbReference type="GeneID" id="93375398"/>
<protein>
    <submittedName>
        <fullName evidence="2">Guanylate kinase</fullName>
        <ecNumber evidence="2">2.7.4.8</ecNumber>
    </submittedName>
</protein>
<evidence type="ECO:0000313" key="4">
    <source>
        <dbReference type="Proteomes" id="UP000037179"/>
    </source>
</evidence>
<feature type="domain" description="Integration host factor-like helix-two turn-helix" evidence="1">
    <location>
        <begin position="32"/>
        <end position="102"/>
    </location>
</feature>
<dbReference type="Proteomes" id="UP000180166">
    <property type="component" value="Chromosome"/>
</dbReference>
<dbReference type="EMBL" id="BBYQ01000027">
    <property type="protein sequence ID" value="GAP28059.1"/>
    <property type="molecule type" value="Genomic_DNA"/>
</dbReference>
<accession>A0A0B8ND77</accession>
<dbReference type="AlphaFoldDB" id="A0A0B8ND77"/>
<dbReference type="EMBL" id="CP017839">
    <property type="protein sequence ID" value="APA98163.1"/>
    <property type="molecule type" value="Genomic_DNA"/>
</dbReference>